<evidence type="ECO:0000259" key="4">
    <source>
        <dbReference type="PROSITE" id="PS51007"/>
    </source>
</evidence>
<organism evidence="5">
    <name type="scientific">marine metagenome</name>
    <dbReference type="NCBI Taxonomy" id="408172"/>
    <lineage>
        <taxon>unclassified sequences</taxon>
        <taxon>metagenomes</taxon>
        <taxon>ecological metagenomes</taxon>
    </lineage>
</organism>
<accession>A0A381XHL3</accession>
<dbReference type="PROSITE" id="PS51007">
    <property type="entry name" value="CYTC"/>
    <property type="match status" value="2"/>
</dbReference>
<evidence type="ECO:0000313" key="5">
    <source>
        <dbReference type="EMBL" id="SVA64225.1"/>
    </source>
</evidence>
<dbReference type="Gene3D" id="1.10.760.10">
    <property type="entry name" value="Cytochrome c-like domain"/>
    <property type="match status" value="2"/>
</dbReference>
<keyword evidence="2" id="KW-0479">Metal-binding</keyword>
<reference evidence="5" key="1">
    <citation type="submission" date="2018-05" db="EMBL/GenBank/DDBJ databases">
        <authorList>
            <person name="Lanie J.A."/>
            <person name="Ng W.-L."/>
            <person name="Kazmierczak K.M."/>
            <person name="Andrzejewski T.M."/>
            <person name="Davidsen T.M."/>
            <person name="Wayne K.J."/>
            <person name="Tettelin H."/>
            <person name="Glass J.I."/>
            <person name="Rusch D."/>
            <person name="Podicherti R."/>
            <person name="Tsui H.-C.T."/>
            <person name="Winkler M.E."/>
        </authorList>
    </citation>
    <scope>NUCLEOTIDE SEQUENCE</scope>
</reference>
<dbReference type="NCBIfam" id="TIGR02603">
    <property type="entry name" value="CxxCH_TIGR02603"/>
    <property type="match status" value="1"/>
</dbReference>
<dbReference type="GO" id="GO:0020037">
    <property type="term" value="F:heme binding"/>
    <property type="evidence" value="ECO:0007669"/>
    <property type="project" value="InterPro"/>
</dbReference>
<dbReference type="Pfam" id="PF13442">
    <property type="entry name" value="Cytochrome_CBB3"/>
    <property type="match status" value="1"/>
</dbReference>
<dbReference type="InterPro" id="IPR009056">
    <property type="entry name" value="Cyt_c-like_dom"/>
</dbReference>
<dbReference type="InterPro" id="IPR036909">
    <property type="entry name" value="Cyt_c-like_dom_sf"/>
</dbReference>
<dbReference type="SUPFAM" id="SSF46626">
    <property type="entry name" value="Cytochrome c"/>
    <property type="match status" value="2"/>
</dbReference>
<sequence>MVRMLLTCLLLVLGILMPLSVSGQRVNPYDADPAARRAGAALFATRCAECHGADARGIGAPDLTLLWATETDDGRVFQTIQRGVPGSNMPSSSAPENEIWAIVAYLKGISTVSPFENDVGDPDQGRDIFLSMCARCHRVATQGGSLGPDLSRIARIRSRDMLLRSIREPGASVSARYRAVTLITQDDRRIRGVIKSEDAFSIQIADTSERLQGYTKAGLREMIHEEGSLMPDFGTERLSDSDLDDLLRYLSTLRG</sequence>
<feature type="domain" description="Cytochrome c" evidence="4">
    <location>
        <begin position="120"/>
        <end position="254"/>
    </location>
</feature>
<name>A0A381XHL3_9ZZZZ</name>
<keyword evidence="3" id="KW-0408">Iron</keyword>
<protein>
    <recommendedName>
        <fullName evidence="4">Cytochrome c domain-containing protein</fullName>
    </recommendedName>
</protein>
<keyword evidence="1" id="KW-0349">Heme</keyword>
<dbReference type="PANTHER" id="PTHR33546">
    <property type="entry name" value="LARGE, MULTIFUNCTIONAL SECRETED PROTEIN-RELATED"/>
    <property type="match status" value="1"/>
</dbReference>
<evidence type="ECO:0000256" key="2">
    <source>
        <dbReference type="ARBA" id="ARBA00022723"/>
    </source>
</evidence>
<dbReference type="GO" id="GO:0046872">
    <property type="term" value="F:metal ion binding"/>
    <property type="evidence" value="ECO:0007669"/>
    <property type="project" value="UniProtKB-KW"/>
</dbReference>
<dbReference type="PANTHER" id="PTHR33546:SF1">
    <property type="entry name" value="LARGE, MULTIFUNCTIONAL SECRETED PROTEIN"/>
    <property type="match status" value="1"/>
</dbReference>
<dbReference type="InterPro" id="IPR013427">
    <property type="entry name" value="Haem-bd_dom_put"/>
</dbReference>
<dbReference type="EMBL" id="UINC01015214">
    <property type="protein sequence ID" value="SVA64225.1"/>
    <property type="molecule type" value="Genomic_DNA"/>
</dbReference>
<dbReference type="AlphaFoldDB" id="A0A381XHL3"/>
<dbReference type="GO" id="GO:0009055">
    <property type="term" value="F:electron transfer activity"/>
    <property type="evidence" value="ECO:0007669"/>
    <property type="project" value="InterPro"/>
</dbReference>
<gene>
    <name evidence="5" type="ORF">METZ01_LOCUS117079</name>
</gene>
<evidence type="ECO:0000256" key="3">
    <source>
        <dbReference type="ARBA" id="ARBA00023004"/>
    </source>
</evidence>
<evidence type="ECO:0000256" key="1">
    <source>
        <dbReference type="ARBA" id="ARBA00022617"/>
    </source>
</evidence>
<proteinExistence type="predicted"/>
<feature type="domain" description="Cytochrome c" evidence="4">
    <location>
        <begin position="34"/>
        <end position="110"/>
    </location>
</feature>